<dbReference type="Gene3D" id="1.10.10.60">
    <property type="entry name" value="Homeodomain-like"/>
    <property type="match status" value="1"/>
</dbReference>
<dbReference type="Pfam" id="PF02870">
    <property type="entry name" value="Methyltransf_1N"/>
    <property type="match status" value="1"/>
</dbReference>
<dbReference type="AlphaFoldDB" id="L8JTS7"/>
<dbReference type="PROSITE" id="PS01124">
    <property type="entry name" value="HTH_ARAC_FAMILY_2"/>
    <property type="match status" value="1"/>
</dbReference>
<dbReference type="SUPFAM" id="SSF46767">
    <property type="entry name" value="Methylated DNA-protein cysteine methyltransferase, C-terminal domain"/>
    <property type="match status" value="1"/>
</dbReference>
<keyword evidence="7" id="KW-0805">Transcription regulation</keyword>
<evidence type="ECO:0000256" key="3">
    <source>
        <dbReference type="ARBA" id="ARBA00022490"/>
    </source>
</evidence>
<feature type="binding site" evidence="15">
    <location>
        <position position="42"/>
    </location>
    <ligand>
        <name>Zn(2+)</name>
        <dbReference type="ChEBI" id="CHEBI:29105"/>
    </ligand>
</feature>
<dbReference type="GO" id="GO:0006307">
    <property type="term" value="P:DNA alkylation repair"/>
    <property type="evidence" value="ECO:0007669"/>
    <property type="project" value="UniProtKB-UniRule"/>
</dbReference>
<dbReference type="OrthoDB" id="9802228at2"/>
<evidence type="ECO:0000256" key="10">
    <source>
        <dbReference type="ARBA" id="ARBA00023204"/>
    </source>
</evidence>
<dbReference type="SUPFAM" id="SSF46689">
    <property type="entry name" value="Homeodomain-like"/>
    <property type="match status" value="1"/>
</dbReference>
<dbReference type="Gene3D" id="1.10.10.10">
    <property type="entry name" value="Winged helix-like DNA-binding domain superfamily/Winged helix DNA-binding domain"/>
    <property type="match status" value="1"/>
</dbReference>
<dbReference type="InterPro" id="IPR018060">
    <property type="entry name" value="HTH_AraC"/>
</dbReference>
<dbReference type="Proteomes" id="UP000011135">
    <property type="component" value="Unassembled WGS sequence"/>
</dbReference>
<keyword evidence="3 12" id="KW-0963">Cytoplasm</keyword>
<feature type="binding site" evidence="14">
    <location>
        <position position="67"/>
    </location>
    <ligand>
        <name>DNA</name>
        <dbReference type="ChEBI" id="CHEBI:16991"/>
    </ligand>
</feature>
<dbReference type="InterPro" id="IPR014048">
    <property type="entry name" value="MethylDNA_cys_MeTrfase_DNA-bd"/>
</dbReference>
<dbReference type="InterPro" id="IPR016221">
    <property type="entry name" value="Bifunct_regulatory_prot_Ada"/>
</dbReference>
<dbReference type="CDD" id="cd06445">
    <property type="entry name" value="ATase"/>
    <property type="match status" value="1"/>
</dbReference>
<feature type="active site" description="Nucleophile; methyl group acceptor from either O6-methylguanine or O4-methylthymine" evidence="13">
    <location>
        <position position="319"/>
    </location>
</feature>
<sequence length="352" mass="40251">MLVAENKKIQRFFQALIDRDSQYLGSFYVCVKTTGVFCISTCRARKPKLENVLFFTTSQEALQHGFRPCKVCRPTEHVDEPPGEIKKLIKMVSDQPDRKITDGDIRRFGHSPENIRRWFKKHHGITFQAYQRMIRINSAFQGLKHGTRVTESAFDSGYESLSGFGYAFKNIIGVAPEEAENQNVIYIDRFSTPLGPMFICATDEGICLLEFTDRRMLEFEFKDLAKRLKGVMLAGKNDHIKEARKQVLEYFNGSRKDFDLPLIIPGTTFQQKVWHQLTDIPYGGTRSYKEQAMAINQPNAIRAVARANGFNRLSIIIPCHRVIGSDGQLTGYGGGLPRKKWLLEHEAKYSNQ</sequence>
<evidence type="ECO:0000256" key="6">
    <source>
        <dbReference type="ARBA" id="ARBA00022763"/>
    </source>
</evidence>
<dbReference type="SUPFAM" id="SSF57884">
    <property type="entry name" value="Ada DNA repair protein, N-terminal domain (N-Ada 10)"/>
    <property type="match status" value="1"/>
</dbReference>
<keyword evidence="10 12" id="KW-0234">DNA repair</keyword>
<dbReference type="FunFam" id="1.10.10.10:FF:000214">
    <property type="entry name" value="Methylated-DNA--protein-cysteine methyltransferase"/>
    <property type="match status" value="1"/>
</dbReference>
<evidence type="ECO:0000256" key="12">
    <source>
        <dbReference type="HAMAP-Rule" id="MF_00772"/>
    </source>
</evidence>
<dbReference type="Pfam" id="PF02805">
    <property type="entry name" value="Ada_Zn_binding"/>
    <property type="match status" value="1"/>
</dbReference>
<keyword evidence="6 12" id="KW-0227">DNA damage</keyword>
<feature type="binding site" evidence="14">
    <location>
        <position position="43"/>
    </location>
    <ligand>
        <name>DNA</name>
        <dbReference type="ChEBI" id="CHEBI:16991"/>
    </ligand>
</feature>
<gene>
    <name evidence="17" type="ORF">C900_01552</name>
</gene>
<dbReference type="GO" id="GO:0008270">
    <property type="term" value="F:zinc ion binding"/>
    <property type="evidence" value="ECO:0007669"/>
    <property type="project" value="InterPro"/>
</dbReference>
<comment type="similarity">
    <text evidence="2 12">Belongs to the MGMT family.</text>
</comment>
<keyword evidence="14" id="KW-0479">Metal-binding</keyword>
<feature type="binding site" evidence="15">
    <location>
        <position position="38"/>
    </location>
    <ligand>
        <name>Zn(2+)</name>
        <dbReference type="ChEBI" id="CHEBI:29105"/>
    </ligand>
</feature>
<evidence type="ECO:0000256" key="8">
    <source>
        <dbReference type="ARBA" id="ARBA00023159"/>
    </source>
</evidence>
<dbReference type="SUPFAM" id="SSF53155">
    <property type="entry name" value="Methylated DNA-protein cysteine methyltransferase domain"/>
    <property type="match status" value="1"/>
</dbReference>
<dbReference type="EMBL" id="AMZN01000023">
    <property type="protein sequence ID" value="ELR72396.1"/>
    <property type="molecule type" value="Genomic_DNA"/>
</dbReference>
<evidence type="ECO:0000259" key="16">
    <source>
        <dbReference type="PROSITE" id="PS01124"/>
    </source>
</evidence>
<dbReference type="STRING" id="1237149.C900_01552"/>
<dbReference type="GO" id="GO:0043565">
    <property type="term" value="F:sequence-specific DNA binding"/>
    <property type="evidence" value="ECO:0007669"/>
    <property type="project" value="InterPro"/>
</dbReference>
<keyword evidence="18" id="KW-1185">Reference proteome</keyword>
<dbReference type="PROSITE" id="PS00374">
    <property type="entry name" value="MGMT"/>
    <property type="match status" value="1"/>
</dbReference>
<dbReference type="InterPro" id="IPR009057">
    <property type="entry name" value="Homeodomain-like_sf"/>
</dbReference>
<comment type="subcellular location">
    <subcellularLocation>
        <location evidence="12">Cytoplasm</location>
    </subcellularLocation>
</comment>
<reference evidence="17 18" key="1">
    <citation type="submission" date="2012-12" db="EMBL/GenBank/DDBJ databases">
        <title>Genome assembly of Fulvivirga imtechensis AK7.</title>
        <authorList>
            <person name="Nupur N."/>
            <person name="Khatri I."/>
            <person name="Kumar R."/>
            <person name="Subramanian S."/>
            <person name="Pinnaka A."/>
        </authorList>
    </citation>
    <scope>NUCLEOTIDE SEQUENCE [LARGE SCALE GENOMIC DNA]</scope>
    <source>
        <strain evidence="17 18">AK7</strain>
    </source>
</reference>
<evidence type="ECO:0000313" key="17">
    <source>
        <dbReference type="EMBL" id="ELR72396.1"/>
    </source>
</evidence>
<feature type="binding site" evidence="15">
    <location>
        <position position="69"/>
    </location>
    <ligand>
        <name>Zn(2+)</name>
        <dbReference type="ChEBI" id="CHEBI:29105"/>
    </ligand>
</feature>
<evidence type="ECO:0000256" key="5">
    <source>
        <dbReference type="ARBA" id="ARBA00022679"/>
    </source>
</evidence>
<evidence type="ECO:0000256" key="7">
    <source>
        <dbReference type="ARBA" id="ARBA00023015"/>
    </source>
</evidence>
<evidence type="ECO:0000256" key="14">
    <source>
        <dbReference type="PIRSR" id="PIRSR000409-2"/>
    </source>
</evidence>
<evidence type="ECO:0000256" key="4">
    <source>
        <dbReference type="ARBA" id="ARBA00022603"/>
    </source>
</evidence>
<comment type="catalytic activity">
    <reaction evidence="1 12">
        <text>a 4-O-methyl-thymidine in DNA + L-cysteinyl-[protein] = a thymidine in DNA + S-methyl-L-cysteinyl-[protein]</text>
        <dbReference type="Rhea" id="RHEA:53428"/>
        <dbReference type="Rhea" id="RHEA-COMP:10131"/>
        <dbReference type="Rhea" id="RHEA-COMP:10132"/>
        <dbReference type="Rhea" id="RHEA-COMP:13555"/>
        <dbReference type="Rhea" id="RHEA-COMP:13556"/>
        <dbReference type="ChEBI" id="CHEBI:29950"/>
        <dbReference type="ChEBI" id="CHEBI:82612"/>
        <dbReference type="ChEBI" id="CHEBI:137386"/>
        <dbReference type="ChEBI" id="CHEBI:137387"/>
        <dbReference type="EC" id="2.1.1.63"/>
    </reaction>
</comment>
<comment type="miscellaneous">
    <text evidence="12">This enzyme catalyzes only one turnover and therefore is not strictly catalytic. According to one definition, an enzyme is a biocatalyst that acts repeatedly and over many reaction cycles.</text>
</comment>
<comment type="cofactor">
    <cofactor evidence="14">
        <name>Zn(2+)</name>
        <dbReference type="ChEBI" id="CHEBI:29105"/>
    </cofactor>
    <text evidence="14">Binds 1 zinc ion per subunit.</text>
</comment>
<evidence type="ECO:0000256" key="2">
    <source>
        <dbReference type="ARBA" id="ARBA00008711"/>
    </source>
</evidence>
<dbReference type="PANTHER" id="PTHR10815:SF5">
    <property type="entry name" value="METHYLATED-DNA--PROTEIN-CYSTEINE METHYLTRANSFERASE"/>
    <property type="match status" value="1"/>
</dbReference>
<evidence type="ECO:0000313" key="18">
    <source>
        <dbReference type="Proteomes" id="UP000011135"/>
    </source>
</evidence>
<feature type="binding site" evidence="14">
    <location>
        <position position="34"/>
    </location>
    <ligand>
        <name>DNA</name>
        <dbReference type="ChEBI" id="CHEBI:16991"/>
    </ligand>
</feature>
<dbReference type="SMART" id="SM00342">
    <property type="entry name" value="HTH_ARAC"/>
    <property type="match status" value="1"/>
</dbReference>
<dbReference type="eggNOG" id="COG0350">
    <property type="taxonomic scope" value="Bacteria"/>
</dbReference>
<organism evidence="17 18">
    <name type="scientific">Fulvivirga imtechensis AK7</name>
    <dbReference type="NCBI Taxonomy" id="1237149"/>
    <lineage>
        <taxon>Bacteria</taxon>
        <taxon>Pseudomonadati</taxon>
        <taxon>Bacteroidota</taxon>
        <taxon>Cytophagia</taxon>
        <taxon>Cytophagales</taxon>
        <taxon>Fulvivirgaceae</taxon>
        <taxon>Fulvivirga</taxon>
    </lineage>
</organism>
<dbReference type="NCBIfam" id="TIGR00589">
    <property type="entry name" value="ogt"/>
    <property type="match status" value="1"/>
</dbReference>
<comment type="function">
    <text evidence="12">Involved in the cellular defense against the biological effects of O6-methylguanine (O6-MeG) and O4-methylthymine (O4-MeT) in DNA. Repairs the methylated nucleobase in DNA by stoichiometrically transferring the methyl group to a cysteine residue in the enzyme. This is a suicide reaction: the enzyme is irreversibly inactivated.</text>
</comment>
<dbReference type="InterPro" id="IPR035451">
    <property type="entry name" value="Ada-like_dom_sf"/>
</dbReference>
<dbReference type="eggNOG" id="COG2169">
    <property type="taxonomic scope" value="Bacteria"/>
</dbReference>
<keyword evidence="8" id="KW-0010">Activator</keyword>
<dbReference type="PIRSF" id="PIRSF000409">
    <property type="entry name" value="Ada"/>
    <property type="match status" value="1"/>
</dbReference>
<dbReference type="InterPro" id="IPR008332">
    <property type="entry name" value="MethylG_MeTrfase_N"/>
</dbReference>
<comment type="caution">
    <text evidence="17">The sequence shown here is derived from an EMBL/GenBank/DDBJ whole genome shotgun (WGS) entry which is preliminary data.</text>
</comment>
<dbReference type="GO" id="GO:0032259">
    <property type="term" value="P:methylation"/>
    <property type="evidence" value="ECO:0007669"/>
    <property type="project" value="UniProtKB-KW"/>
</dbReference>
<dbReference type="Gene3D" id="3.40.10.10">
    <property type="entry name" value="DNA Methylphosphotriester Repair Domain"/>
    <property type="match status" value="1"/>
</dbReference>
<feature type="active site" description="Nucleophile; methyl group acceptor from methylphosphotriester" evidence="13">
    <location>
        <position position="38"/>
    </location>
</feature>
<keyword evidence="9" id="KW-0804">Transcription</keyword>
<feature type="binding site" evidence="14">
    <location>
        <position position="45"/>
    </location>
    <ligand>
        <name>DNA</name>
        <dbReference type="ChEBI" id="CHEBI:16991"/>
    </ligand>
</feature>
<dbReference type="InterPro" id="IPR001497">
    <property type="entry name" value="MethylDNA_cys_MeTrfase_AS"/>
</dbReference>
<dbReference type="PANTHER" id="PTHR10815">
    <property type="entry name" value="METHYLATED-DNA--PROTEIN-CYSTEINE METHYLTRANSFERASE"/>
    <property type="match status" value="1"/>
</dbReference>
<keyword evidence="5 12" id="KW-0808">Transferase</keyword>
<dbReference type="Pfam" id="PF01035">
    <property type="entry name" value="DNA_binding_1"/>
    <property type="match status" value="1"/>
</dbReference>
<dbReference type="InterPro" id="IPR036631">
    <property type="entry name" value="MGMT_N_sf"/>
</dbReference>
<protein>
    <recommendedName>
        <fullName evidence="12">Methylated-DNA--protein-cysteine methyltransferase</fullName>
        <ecNumber evidence="12">2.1.1.63</ecNumber>
    </recommendedName>
    <alternativeName>
        <fullName evidence="12">6-O-methylguanine-DNA methyltransferase</fullName>
        <shortName evidence="12">MGMT</shortName>
    </alternativeName>
    <alternativeName>
        <fullName evidence="12">O-6-methylguanine-DNA-alkyltransferase</fullName>
    </alternativeName>
</protein>
<evidence type="ECO:0000256" key="15">
    <source>
        <dbReference type="PIRSR" id="PIRSR000409-3"/>
    </source>
</evidence>
<dbReference type="GO" id="GO:0005737">
    <property type="term" value="C:cytoplasm"/>
    <property type="evidence" value="ECO:0007669"/>
    <property type="project" value="UniProtKB-SubCell"/>
</dbReference>
<name>L8JTS7_9BACT</name>
<evidence type="ECO:0000256" key="13">
    <source>
        <dbReference type="PIRSR" id="PIRSR000409-1"/>
    </source>
</evidence>
<feature type="domain" description="HTH araC/xylS-type" evidence="16">
    <location>
        <begin position="106"/>
        <end position="182"/>
    </location>
</feature>
<dbReference type="Pfam" id="PF12833">
    <property type="entry name" value="HTH_18"/>
    <property type="match status" value="1"/>
</dbReference>
<evidence type="ECO:0000256" key="9">
    <source>
        <dbReference type="ARBA" id="ARBA00023163"/>
    </source>
</evidence>
<feature type="binding site" evidence="15">
    <location>
        <position position="72"/>
    </location>
    <ligand>
        <name>Zn(2+)</name>
        <dbReference type="ChEBI" id="CHEBI:29105"/>
    </ligand>
</feature>
<dbReference type="InterPro" id="IPR036217">
    <property type="entry name" value="MethylDNA_cys_MeTrfase_DNAb"/>
</dbReference>
<dbReference type="EC" id="2.1.1.63" evidence="12"/>
<dbReference type="PATRIC" id="fig|1237149.3.peg.1506"/>
<dbReference type="GO" id="GO:0003700">
    <property type="term" value="F:DNA-binding transcription factor activity"/>
    <property type="evidence" value="ECO:0007669"/>
    <property type="project" value="InterPro"/>
</dbReference>
<dbReference type="InterPro" id="IPR023546">
    <property type="entry name" value="MGMT"/>
</dbReference>
<feature type="active site" description="Nucleophile; methyl group acceptor" evidence="12">
    <location>
        <position position="319"/>
    </location>
</feature>
<evidence type="ECO:0000256" key="11">
    <source>
        <dbReference type="ARBA" id="ARBA00049348"/>
    </source>
</evidence>
<dbReference type="InterPro" id="IPR004026">
    <property type="entry name" value="Ada_DNA_repair_Zn-bd"/>
</dbReference>
<keyword evidence="14" id="KW-0862">Zinc</keyword>
<evidence type="ECO:0000256" key="1">
    <source>
        <dbReference type="ARBA" id="ARBA00001286"/>
    </source>
</evidence>
<dbReference type="GO" id="GO:0003908">
    <property type="term" value="F:methylated-DNA-[protein]-cysteine S-methyltransferase activity"/>
    <property type="evidence" value="ECO:0007669"/>
    <property type="project" value="UniProtKB-UniRule"/>
</dbReference>
<proteinExistence type="inferred from homology"/>
<dbReference type="HAMAP" id="MF_00772">
    <property type="entry name" value="OGT"/>
    <property type="match status" value="1"/>
</dbReference>
<keyword evidence="4 12" id="KW-0489">Methyltransferase</keyword>
<accession>L8JTS7</accession>
<comment type="catalytic activity">
    <reaction evidence="11 12">
        <text>a 6-O-methyl-2'-deoxyguanosine in DNA + L-cysteinyl-[protein] = S-methyl-L-cysteinyl-[protein] + a 2'-deoxyguanosine in DNA</text>
        <dbReference type="Rhea" id="RHEA:24000"/>
        <dbReference type="Rhea" id="RHEA-COMP:10131"/>
        <dbReference type="Rhea" id="RHEA-COMP:10132"/>
        <dbReference type="Rhea" id="RHEA-COMP:11367"/>
        <dbReference type="Rhea" id="RHEA-COMP:11368"/>
        <dbReference type="ChEBI" id="CHEBI:29950"/>
        <dbReference type="ChEBI" id="CHEBI:82612"/>
        <dbReference type="ChEBI" id="CHEBI:85445"/>
        <dbReference type="ChEBI" id="CHEBI:85448"/>
        <dbReference type="EC" id="2.1.1.63"/>
    </reaction>
</comment>
<dbReference type="InterPro" id="IPR036388">
    <property type="entry name" value="WH-like_DNA-bd_sf"/>
</dbReference>
<dbReference type="RefSeq" id="WP_009578985.1">
    <property type="nucleotide sequence ID" value="NZ_AMZN01000023.1"/>
</dbReference>
<dbReference type="Gene3D" id="3.30.160.70">
    <property type="entry name" value="Methylated DNA-protein cysteine methyltransferase domain"/>
    <property type="match status" value="1"/>
</dbReference>